<dbReference type="Proteomes" id="UP001208131">
    <property type="component" value="Unassembled WGS sequence"/>
</dbReference>
<gene>
    <name evidence="2" type="ORF">OCV57_04800</name>
</gene>
<name>A0AAE3IHJ4_9FIRM</name>
<evidence type="ECO:0000313" key="2">
    <source>
        <dbReference type="EMBL" id="MCU6705246.1"/>
    </source>
</evidence>
<keyword evidence="1" id="KW-1133">Transmembrane helix</keyword>
<evidence type="ECO:0000313" key="3">
    <source>
        <dbReference type="Proteomes" id="UP001208131"/>
    </source>
</evidence>
<keyword evidence="1" id="KW-0472">Membrane</keyword>
<comment type="caution">
    <text evidence="2">The sequence shown here is derived from an EMBL/GenBank/DDBJ whole genome shotgun (WGS) entry which is preliminary data.</text>
</comment>
<sequence length="159" mass="17673">MKKFISGLLGILFVVLVVVGVFICTYVFNQPSRSGDSRELISGTWTDKDANITFEFSDEGDFTITHTDNKSVIAKGWFKIQEDGGSGKIQLLVNPSDRDTTVDIGLRMKFFSTISYKNLSVPSEDEGDKVATCKFIFQNSDGVYSCERKDSDGSFYDGK</sequence>
<dbReference type="EMBL" id="JAOQJZ010000003">
    <property type="protein sequence ID" value="MCU6705246.1"/>
    <property type="molecule type" value="Genomic_DNA"/>
</dbReference>
<protein>
    <submittedName>
        <fullName evidence="2">Uncharacterized protein</fullName>
    </submittedName>
</protein>
<feature type="transmembrane region" description="Helical" evidence="1">
    <location>
        <begin position="7"/>
        <end position="28"/>
    </location>
</feature>
<dbReference type="AlphaFoldDB" id="A0AAE3IHJ4"/>
<reference evidence="2 3" key="1">
    <citation type="journal article" date="2021" name="ISME Commun">
        <title>Automated analysis of genomic sequences facilitates high-throughput and comprehensive description of bacteria.</title>
        <authorList>
            <person name="Hitch T.C.A."/>
        </authorList>
    </citation>
    <scope>NUCLEOTIDE SEQUENCE [LARGE SCALE GENOMIC DNA]</scope>
    <source>
        <strain evidence="2 3">Sanger_31</strain>
    </source>
</reference>
<dbReference type="RefSeq" id="WP_046440455.1">
    <property type="nucleotide sequence ID" value="NZ_JAOQJZ010000003.1"/>
</dbReference>
<proteinExistence type="predicted"/>
<keyword evidence="1" id="KW-0812">Transmembrane</keyword>
<accession>A0AAE3IHJ4</accession>
<organism evidence="2 3">
    <name type="scientific">Hominimerdicola aceti</name>
    <dbReference type="NCBI Taxonomy" id="2981726"/>
    <lineage>
        <taxon>Bacteria</taxon>
        <taxon>Bacillati</taxon>
        <taxon>Bacillota</taxon>
        <taxon>Clostridia</taxon>
        <taxon>Eubacteriales</taxon>
        <taxon>Oscillospiraceae</taxon>
        <taxon>Hominimerdicola</taxon>
    </lineage>
</organism>
<keyword evidence="3" id="KW-1185">Reference proteome</keyword>
<evidence type="ECO:0000256" key="1">
    <source>
        <dbReference type="SAM" id="Phobius"/>
    </source>
</evidence>